<organism evidence="2">
    <name type="scientific">Sesamum latifolium</name>
    <dbReference type="NCBI Taxonomy" id="2727402"/>
    <lineage>
        <taxon>Eukaryota</taxon>
        <taxon>Viridiplantae</taxon>
        <taxon>Streptophyta</taxon>
        <taxon>Embryophyta</taxon>
        <taxon>Tracheophyta</taxon>
        <taxon>Spermatophyta</taxon>
        <taxon>Magnoliopsida</taxon>
        <taxon>eudicotyledons</taxon>
        <taxon>Gunneridae</taxon>
        <taxon>Pentapetalae</taxon>
        <taxon>asterids</taxon>
        <taxon>lamiids</taxon>
        <taxon>Lamiales</taxon>
        <taxon>Pedaliaceae</taxon>
        <taxon>Sesamum</taxon>
    </lineage>
</organism>
<dbReference type="EMBL" id="JACGWN010000007">
    <property type="protein sequence ID" value="KAL0443715.1"/>
    <property type="molecule type" value="Genomic_DNA"/>
</dbReference>
<sequence length="152" mass="17550">MVNEVSTNDLADKLLELTVFCASNGCRAKARSNRLWDMLKSWTSNRRMPLTTRRNHAEREEDFLGKPNEDMIHTLLQSTSAIGITVSKQNHNHRSSTDLHLLKLHLKHRIQNQVQERMECDDTPEWGELQPVEPTSTKAKEGGKSLERRLTY</sequence>
<gene>
    <name evidence="2" type="ORF">Slati_2094200</name>
</gene>
<feature type="compositionally biased region" description="Basic and acidic residues" evidence="1">
    <location>
        <begin position="138"/>
        <end position="152"/>
    </location>
</feature>
<proteinExistence type="predicted"/>
<comment type="caution">
    <text evidence="2">The sequence shown here is derived from an EMBL/GenBank/DDBJ whole genome shotgun (WGS) entry which is preliminary data.</text>
</comment>
<protein>
    <submittedName>
        <fullName evidence="2">Uncharacterized protein</fullName>
    </submittedName>
</protein>
<evidence type="ECO:0000313" key="2">
    <source>
        <dbReference type="EMBL" id="KAL0443715.1"/>
    </source>
</evidence>
<name>A0AAW2WUF4_9LAMI</name>
<accession>A0AAW2WUF4</accession>
<reference evidence="2" key="2">
    <citation type="journal article" date="2024" name="Plant">
        <title>Genomic evolution and insights into agronomic trait innovations of Sesamum species.</title>
        <authorList>
            <person name="Miao H."/>
            <person name="Wang L."/>
            <person name="Qu L."/>
            <person name="Liu H."/>
            <person name="Sun Y."/>
            <person name="Le M."/>
            <person name="Wang Q."/>
            <person name="Wei S."/>
            <person name="Zheng Y."/>
            <person name="Lin W."/>
            <person name="Duan Y."/>
            <person name="Cao H."/>
            <person name="Xiong S."/>
            <person name="Wang X."/>
            <person name="Wei L."/>
            <person name="Li C."/>
            <person name="Ma Q."/>
            <person name="Ju M."/>
            <person name="Zhao R."/>
            <person name="Li G."/>
            <person name="Mu C."/>
            <person name="Tian Q."/>
            <person name="Mei H."/>
            <person name="Zhang T."/>
            <person name="Gao T."/>
            <person name="Zhang H."/>
        </authorList>
    </citation>
    <scope>NUCLEOTIDE SEQUENCE</scope>
    <source>
        <strain evidence="2">KEN1</strain>
    </source>
</reference>
<reference evidence="2" key="1">
    <citation type="submission" date="2020-06" db="EMBL/GenBank/DDBJ databases">
        <authorList>
            <person name="Li T."/>
            <person name="Hu X."/>
            <person name="Zhang T."/>
            <person name="Song X."/>
            <person name="Zhang H."/>
            <person name="Dai N."/>
            <person name="Sheng W."/>
            <person name="Hou X."/>
            <person name="Wei L."/>
        </authorList>
    </citation>
    <scope>NUCLEOTIDE SEQUENCE</scope>
    <source>
        <strain evidence="2">KEN1</strain>
        <tissue evidence="2">Leaf</tissue>
    </source>
</reference>
<feature type="region of interest" description="Disordered" evidence="1">
    <location>
        <begin position="124"/>
        <end position="152"/>
    </location>
</feature>
<evidence type="ECO:0000256" key="1">
    <source>
        <dbReference type="SAM" id="MobiDB-lite"/>
    </source>
</evidence>
<dbReference type="AlphaFoldDB" id="A0AAW2WUF4"/>